<gene>
    <name evidence="2" type="ORF">Mgrana_01195</name>
</gene>
<organism evidence="2 3">
    <name type="scientific">Meiothermus granaticius NBRC 107808</name>
    <dbReference type="NCBI Taxonomy" id="1227551"/>
    <lineage>
        <taxon>Bacteria</taxon>
        <taxon>Thermotogati</taxon>
        <taxon>Deinococcota</taxon>
        <taxon>Deinococci</taxon>
        <taxon>Thermales</taxon>
        <taxon>Thermaceae</taxon>
        <taxon>Meiothermus</taxon>
    </lineage>
</organism>
<keyword evidence="3" id="KW-1185">Reference proteome</keyword>
<name>A0A399F9V8_9DEIN</name>
<reference evidence="2 3" key="1">
    <citation type="submission" date="2018-08" db="EMBL/GenBank/DDBJ databases">
        <title>Meiothermus granaticius genome AF-68 sequencing project.</title>
        <authorList>
            <person name="Da Costa M.S."/>
            <person name="Albuquerque L."/>
            <person name="Raposo P."/>
            <person name="Froufe H.J.C."/>
            <person name="Barroso C.S."/>
            <person name="Egas C."/>
        </authorList>
    </citation>
    <scope>NUCLEOTIDE SEQUENCE [LARGE SCALE GENOMIC DNA]</scope>
    <source>
        <strain evidence="2 3">AF-68</strain>
    </source>
</reference>
<proteinExistence type="predicted"/>
<sequence length="267" mass="30025">MQVLPHPFVPAQASEGALLRARALQRYLLELRTALLSYGAVPPVHLMVLSESDWRARVHHPYGFPFQRTSLKEGLYVFLPKQYPERLIWRLREVLIPAIKRVGRPPGQPDDFLDLNLGHEYAHAVAVAWKLRVRVRWIDEFIANYLYLLALRQALPELYAQALAWGQLLAQLTPSQPSLSSYERKPKALVDQLWFQGQFTVKAGALIEARHDGLLKGLLQASPLSKGGVHKVLLGLEPGLKEWFAQFAPPRNSPKTSPGGIPLEASS</sequence>
<feature type="region of interest" description="Disordered" evidence="1">
    <location>
        <begin position="247"/>
        <end position="267"/>
    </location>
</feature>
<protein>
    <submittedName>
        <fullName evidence="2">Uncharacterized protein</fullName>
    </submittedName>
</protein>
<dbReference type="Proteomes" id="UP000266178">
    <property type="component" value="Unassembled WGS sequence"/>
</dbReference>
<evidence type="ECO:0000313" key="3">
    <source>
        <dbReference type="Proteomes" id="UP000266178"/>
    </source>
</evidence>
<evidence type="ECO:0000256" key="1">
    <source>
        <dbReference type="SAM" id="MobiDB-lite"/>
    </source>
</evidence>
<dbReference type="AlphaFoldDB" id="A0A399F9V8"/>
<accession>A0A399F9V8</accession>
<comment type="caution">
    <text evidence="2">The sequence shown here is derived from an EMBL/GenBank/DDBJ whole genome shotgun (WGS) entry which is preliminary data.</text>
</comment>
<evidence type="ECO:0000313" key="2">
    <source>
        <dbReference type="EMBL" id="RIH92920.1"/>
    </source>
</evidence>
<dbReference type="RefSeq" id="WP_119356699.1">
    <property type="nucleotide sequence ID" value="NZ_BJXM01000006.1"/>
</dbReference>
<dbReference type="EMBL" id="QWLB01000012">
    <property type="protein sequence ID" value="RIH92920.1"/>
    <property type="molecule type" value="Genomic_DNA"/>
</dbReference>
<dbReference type="OrthoDB" id="31151at2"/>